<keyword evidence="3" id="KW-1185">Reference proteome</keyword>
<accession>A0A9N9VFW0</accession>
<dbReference type="AlphaFoldDB" id="A0A9N9VFW0"/>
<gene>
    <name evidence="2" type="ORF">CRHIZ90672A_00008263</name>
</gene>
<proteinExistence type="predicted"/>
<evidence type="ECO:0000313" key="2">
    <source>
        <dbReference type="EMBL" id="CAH0025472.1"/>
    </source>
</evidence>
<name>A0A9N9VFW0_9HYPO</name>
<dbReference type="Proteomes" id="UP000696573">
    <property type="component" value="Unassembled WGS sequence"/>
</dbReference>
<dbReference type="EMBL" id="CABFNQ020000710">
    <property type="protein sequence ID" value="CAH0025472.1"/>
    <property type="molecule type" value="Genomic_DNA"/>
</dbReference>
<feature type="signal peptide" evidence="1">
    <location>
        <begin position="1"/>
        <end position="17"/>
    </location>
</feature>
<reference evidence="2" key="1">
    <citation type="submission" date="2021-10" db="EMBL/GenBank/DDBJ databases">
        <authorList>
            <person name="Piombo E."/>
        </authorList>
    </citation>
    <scope>NUCLEOTIDE SEQUENCE</scope>
</reference>
<feature type="chain" id="PRO_5040417362" evidence="1">
    <location>
        <begin position="18"/>
        <end position="251"/>
    </location>
</feature>
<sequence>MAKSLIASLLLASLARASDPAALEELQEKKGQVEKLQPSQCQSVLPILPKFTFGPTRTIFTTTTTHTSTVDCGICEDVVPMIVPLGIPPVVLFNATTTASTPLVTTEYECGSVPAPSTTFKTEIHPLKNRRGPPSPTITSKASLDENVKPISYFEPDYTEPEGPTTVTPPGIDKPECTSATALDAVVANSTWTFYPSTVTSTSTVDYGECALEWSTGVIYYFAPIRYTATTTAATPSVKVDLACSAVPTKD</sequence>
<evidence type="ECO:0000256" key="1">
    <source>
        <dbReference type="SAM" id="SignalP"/>
    </source>
</evidence>
<keyword evidence="1" id="KW-0732">Signal</keyword>
<dbReference type="OrthoDB" id="5151039at2759"/>
<evidence type="ECO:0000313" key="3">
    <source>
        <dbReference type="Proteomes" id="UP000696573"/>
    </source>
</evidence>
<organism evidence="2 3">
    <name type="scientific">Clonostachys rhizophaga</name>
    <dbReference type="NCBI Taxonomy" id="160324"/>
    <lineage>
        <taxon>Eukaryota</taxon>
        <taxon>Fungi</taxon>
        <taxon>Dikarya</taxon>
        <taxon>Ascomycota</taxon>
        <taxon>Pezizomycotina</taxon>
        <taxon>Sordariomycetes</taxon>
        <taxon>Hypocreomycetidae</taxon>
        <taxon>Hypocreales</taxon>
        <taxon>Bionectriaceae</taxon>
        <taxon>Clonostachys</taxon>
    </lineage>
</organism>
<comment type="caution">
    <text evidence="2">The sequence shown here is derived from an EMBL/GenBank/DDBJ whole genome shotgun (WGS) entry which is preliminary data.</text>
</comment>
<protein>
    <submittedName>
        <fullName evidence="2">Uncharacterized protein</fullName>
    </submittedName>
</protein>